<feature type="region of interest" description="Disordered" evidence="1">
    <location>
        <begin position="349"/>
        <end position="381"/>
    </location>
</feature>
<gene>
    <name evidence="2" type="ORF">ACD661_11735</name>
</gene>
<reference evidence="2 3" key="1">
    <citation type="submission" date="2024-08" db="EMBL/GenBank/DDBJ databases">
        <title>Draft Genome Sequence of Legionella lytica strain DSB2004, Isolated From a Fire Sprinkler System.</title>
        <authorList>
            <person name="Everhart A.D."/>
            <person name="Kidane D.T."/>
            <person name="Farone A.L."/>
            <person name="Farone M.B."/>
        </authorList>
    </citation>
    <scope>NUCLEOTIDE SEQUENCE [LARGE SCALE GENOMIC DNA]</scope>
    <source>
        <strain evidence="2 3">DSB2004</strain>
    </source>
</reference>
<dbReference type="EMBL" id="JBGORX010000004">
    <property type="protein sequence ID" value="MFJ1269227.1"/>
    <property type="molecule type" value="Genomic_DNA"/>
</dbReference>
<proteinExistence type="predicted"/>
<protein>
    <recommendedName>
        <fullName evidence="4">Coiled-coil protein</fullName>
    </recommendedName>
</protein>
<dbReference type="Proteomes" id="UP001615550">
    <property type="component" value="Unassembled WGS sequence"/>
</dbReference>
<name>A0ABW8D937_9GAMM</name>
<accession>A0ABW8D937</accession>
<evidence type="ECO:0000256" key="1">
    <source>
        <dbReference type="SAM" id="MobiDB-lite"/>
    </source>
</evidence>
<evidence type="ECO:0008006" key="4">
    <source>
        <dbReference type="Google" id="ProtNLM"/>
    </source>
</evidence>
<keyword evidence="3" id="KW-1185">Reference proteome</keyword>
<feature type="compositionally biased region" description="Polar residues" evidence="1">
    <location>
        <begin position="357"/>
        <end position="372"/>
    </location>
</feature>
<evidence type="ECO:0000313" key="2">
    <source>
        <dbReference type="EMBL" id="MFJ1269227.1"/>
    </source>
</evidence>
<dbReference type="RefSeq" id="WP_400188050.1">
    <property type="nucleotide sequence ID" value="NZ_JBGORX010000004.1"/>
</dbReference>
<organism evidence="2 3">
    <name type="scientific">Legionella lytica</name>
    <dbReference type="NCBI Taxonomy" id="96232"/>
    <lineage>
        <taxon>Bacteria</taxon>
        <taxon>Pseudomonadati</taxon>
        <taxon>Pseudomonadota</taxon>
        <taxon>Gammaproteobacteria</taxon>
        <taxon>Legionellales</taxon>
        <taxon>Legionellaceae</taxon>
        <taxon>Legionella</taxon>
    </lineage>
</organism>
<evidence type="ECO:0000313" key="3">
    <source>
        <dbReference type="Proteomes" id="UP001615550"/>
    </source>
</evidence>
<sequence length="415" mass="47818">MYNDSEVQAQVEKIKQFAVTGRKMFGVAAFFERKCTDYYNAIDRIEESLFKYFNQNMVDTLSEERLPFDIHHVFLLIRSKLNENTKSFFIKNVDKCIINESYSFQISKEGFDFIPPLKDYSPKVQEFMQQFAYAVTLYQVCLGVAVIYEELAERLQITQYKEMINGMNEIVRKVNAVKNGEESYAQKNVLLGMLFKQATDIDTKISNLIAAQKSDADFYSEKISQLINLLNLGVVCLQGAYQQFPNKSLLSWLVRDTNWHRLLKTISFYLYSNQYSFNSVIDGTHKEIQQHIATFSGLKIEFLGKVNSLVHEEIFKIRVQGSSLNHPLPIYKESSEILRALYIAPSHGKPAEEMKTKSPSIDSSENSKQTPQHPRISEGISIKALQQYPSYTWYRILNNGQPTSMPSESSLVPKR</sequence>
<comment type="caution">
    <text evidence="2">The sequence shown here is derived from an EMBL/GenBank/DDBJ whole genome shotgun (WGS) entry which is preliminary data.</text>
</comment>